<dbReference type="PROSITE" id="PS52035">
    <property type="entry name" value="PEPTIDASE_M14"/>
    <property type="match status" value="1"/>
</dbReference>
<evidence type="ECO:0000313" key="10">
    <source>
        <dbReference type="Proteomes" id="UP000317429"/>
    </source>
</evidence>
<keyword evidence="9" id="KW-0121">Carboxypeptidase</keyword>
<organism evidence="9 10">
    <name type="scientific">Pirellulimonas nuda</name>
    <dbReference type="NCBI Taxonomy" id="2528009"/>
    <lineage>
        <taxon>Bacteria</taxon>
        <taxon>Pseudomonadati</taxon>
        <taxon>Planctomycetota</taxon>
        <taxon>Planctomycetia</taxon>
        <taxon>Pirellulales</taxon>
        <taxon>Lacipirellulaceae</taxon>
        <taxon>Pirellulimonas</taxon>
    </lineage>
</organism>
<dbReference type="KEGG" id="pnd:Pla175_18750"/>
<evidence type="ECO:0000256" key="3">
    <source>
        <dbReference type="ARBA" id="ARBA00022670"/>
    </source>
</evidence>
<dbReference type="GO" id="GO:0004181">
    <property type="term" value="F:metallocarboxypeptidase activity"/>
    <property type="evidence" value="ECO:0007669"/>
    <property type="project" value="InterPro"/>
</dbReference>
<keyword evidence="6" id="KW-0482">Metalloprotease</keyword>
<evidence type="ECO:0000313" key="9">
    <source>
        <dbReference type="EMBL" id="QDU88497.1"/>
    </source>
</evidence>
<dbReference type="Gene3D" id="3.40.630.10">
    <property type="entry name" value="Zn peptidases"/>
    <property type="match status" value="1"/>
</dbReference>
<dbReference type="InterPro" id="IPR011059">
    <property type="entry name" value="Metal-dep_hydrolase_composite"/>
</dbReference>
<dbReference type="OrthoDB" id="9758209at2"/>
<dbReference type="PANTHER" id="PTHR11705">
    <property type="entry name" value="PROTEASE FAMILY M14 CARBOXYPEPTIDASE A,B"/>
    <property type="match status" value="1"/>
</dbReference>
<dbReference type="GO" id="GO:0005615">
    <property type="term" value="C:extracellular space"/>
    <property type="evidence" value="ECO:0007669"/>
    <property type="project" value="TreeGrafter"/>
</dbReference>
<keyword evidence="4" id="KW-0378">Hydrolase</keyword>
<dbReference type="Proteomes" id="UP000317429">
    <property type="component" value="Chromosome"/>
</dbReference>
<dbReference type="SUPFAM" id="SSF51338">
    <property type="entry name" value="Composite domain of metallo-dependent hydrolases"/>
    <property type="match status" value="1"/>
</dbReference>
<dbReference type="EMBL" id="CP036291">
    <property type="protein sequence ID" value="QDU88497.1"/>
    <property type="molecule type" value="Genomic_DNA"/>
</dbReference>
<name>A0A518DAH9_9BACT</name>
<evidence type="ECO:0000259" key="8">
    <source>
        <dbReference type="PROSITE" id="PS52035"/>
    </source>
</evidence>
<dbReference type="PANTHER" id="PTHR11705:SF143">
    <property type="entry name" value="SLL0236 PROTEIN"/>
    <property type="match status" value="1"/>
</dbReference>
<sequence length="552" mass="58133">MTQSERLGPPDDKSAASAHRPWAYPALAAWIAELPKRFPGAVTCTRVGRSHEGRPITLLGLGRGPKRLLAWSQMHGDEETHTTVLVRLVEWLLSQPTTDASAAILDGLTLGLVPMLNPDGAVRGTRHNAQGIDINRDARDLATPEGRTLHALVDRFRPAYALNLHNQNHRTRLADRAAPVAVALLAPPRDHAGTSSPSVEQATQLAAVIREAVWPHCDGRVTRYDADYMPTAFGEWFQSQGVATVLIEAGGSRPGDPPMADLHELGMRAALLALADDSFRQADPVGYTSLKRQGEHRLFDLLIERASVGPAKIDLGVNFPSRSLLRPDAAQGVIAEIGDLTAHGGVRTLSAAGAVCLPGRICIADNLSSLGDAVYSRALRCGATTLLAPVTPDEIAAGHAADFQASLDGPAVNVALVGAAAELTPTTLLRFLQANVVAVLCDDDDADQTDLARSVGMPVVDTTAAPRLDAPAPTTVEAWCEETAGVAQRFGLPGRGRVQRGFHADLVVCDADPAGVLGGLREVLVGGIEALHPSGTAGGVLLRRTLGAANEP</sequence>
<reference evidence="9 10" key="1">
    <citation type="submission" date="2019-02" db="EMBL/GenBank/DDBJ databases">
        <title>Deep-cultivation of Planctomycetes and their phenomic and genomic characterization uncovers novel biology.</title>
        <authorList>
            <person name="Wiegand S."/>
            <person name="Jogler M."/>
            <person name="Boedeker C."/>
            <person name="Pinto D."/>
            <person name="Vollmers J."/>
            <person name="Rivas-Marin E."/>
            <person name="Kohn T."/>
            <person name="Peeters S.H."/>
            <person name="Heuer A."/>
            <person name="Rast P."/>
            <person name="Oberbeckmann S."/>
            <person name="Bunk B."/>
            <person name="Jeske O."/>
            <person name="Meyerdierks A."/>
            <person name="Storesund J.E."/>
            <person name="Kallscheuer N."/>
            <person name="Luecker S."/>
            <person name="Lage O.M."/>
            <person name="Pohl T."/>
            <person name="Merkel B.J."/>
            <person name="Hornburger P."/>
            <person name="Mueller R.-W."/>
            <person name="Bruemmer F."/>
            <person name="Labrenz M."/>
            <person name="Spormann A.M."/>
            <person name="Op den Camp H."/>
            <person name="Overmann J."/>
            <person name="Amann R."/>
            <person name="Jetten M.S.M."/>
            <person name="Mascher T."/>
            <person name="Medema M.H."/>
            <person name="Devos D.P."/>
            <person name="Kaster A.-K."/>
            <person name="Ovreas L."/>
            <person name="Rohde M."/>
            <person name="Galperin M.Y."/>
            <person name="Jogler C."/>
        </authorList>
    </citation>
    <scope>NUCLEOTIDE SEQUENCE [LARGE SCALE GENOMIC DNA]</scope>
    <source>
        <strain evidence="9 10">Pla175</strain>
    </source>
</reference>
<evidence type="ECO:0000256" key="6">
    <source>
        <dbReference type="ARBA" id="ARBA00023049"/>
    </source>
</evidence>
<evidence type="ECO:0000256" key="5">
    <source>
        <dbReference type="ARBA" id="ARBA00022833"/>
    </source>
</evidence>
<dbReference type="GO" id="GO:0008270">
    <property type="term" value="F:zinc ion binding"/>
    <property type="evidence" value="ECO:0007669"/>
    <property type="project" value="InterPro"/>
</dbReference>
<dbReference type="GO" id="GO:0016810">
    <property type="term" value="F:hydrolase activity, acting on carbon-nitrogen (but not peptide) bonds"/>
    <property type="evidence" value="ECO:0007669"/>
    <property type="project" value="InterPro"/>
</dbReference>
<dbReference type="SUPFAM" id="SSF53187">
    <property type="entry name" value="Zn-dependent exopeptidases"/>
    <property type="match status" value="1"/>
</dbReference>
<comment type="caution">
    <text evidence="7">Lacks conserved residue(s) required for the propagation of feature annotation.</text>
</comment>
<gene>
    <name evidence="9" type="ORF">Pla175_18750</name>
</gene>
<dbReference type="Pfam" id="PF00246">
    <property type="entry name" value="Peptidase_M14"/>
    <property type="match status" value="1"/>
</dbReference>
<proteinExistence type="inferred from homology"/>
<dbReference type="SMART" id="SM00631">
    <property type="entry name" value="Zn_pept"/>
    <property type="match status" value="1"/>
</dbReference>
<accession>A0A518DAH9</accession>
<dbReference type="InterPro" id="IPR000834">
    <property type="entry name" value="Peptidase_M14"/>
</dbReference>
<feature type="domain" description="Peptidase M14" evidence="8">
    <location>
        <begin position="20"/>
        <end position="317"/>
    </location>
</feature>
<dbReference type="GO" id="GO:0006508">
    <property type="term" value="P:proteolysis"/>
    <property type="evidence" value="ECO:0007669"/>
    <property type="project" value="UniProtKB-KW"/>
</dbReference>
<keyword evidence="3" id="KW-0645">Protease</keyword>
<dbReference type="AlphaFoldDB" id="A0A518DAH9"/>
<dbReference type="RefSeq" id="WP_145283481.1">
    <property type="nucleotide sequence ID" value="NZ_CP036291.1"/>
</dbReference>
<keyword evidence="10" id="KW-1185">Reference proteome</keyword>
<protein>
    <submittedName>
        <fullName evidence="9">Zinc carboxypeptidase</fullName>
    </submittedName>
</protein>
<evidence type="ECO:0000256" key="7">
    <source>
        <dbReference type="PROSITE-ProRule" id="PRU01379"/>
    </source>
</evidence>
<evidence type="ECO:0000256" key="1">
    <source>
        <dbReference type="ARBA" id="ARBA00001947"/>
    </source>
</evidence>
<evidence type="ECO:0000256" key="4">
    <source>
        <dbReference type="ARBA" id="ARBA00022801"/>
    </source>
</evidence>
<evidence type="ECO:0000256" key="2">
    <source>
        <dbReference type="ARBA" id="ARBA00005988"/>
    </source>
</evidence>
<keyword evidence="5" id="KW-0862">Zinc</keyword>
<comment type="cofactor">
    <cofactor evidence="1">
        <name>Zn(2+)</name>
        <dbReference type="ChEBI" id="CHEBI:29105"/>
    </cofactor>
</comment>
<comment type="similarity">
    <text evidence="2 7">Belongs to the peptidase M14 family.</text>
</comment>